<dbReference type="InterPro" id="IPR009875">
    <property type="entry name" value="PilZ_domain"/>
</dbReference>
<dbReference type="RefSeq" id="WP_035989343.1">
    <property type="nucleotide sequence ID" value="NZ_CP012747.1"/>
</dbReference>
<dbReference type="Gene3D" id="2.40.10.220">
    <property type="entry name" value="predicted glycosyltransferase like domains"/>
    <property type="match status" value="1"/>
</dbReference>
<feature type="domain" description="PilZ" evidence="2">
    <location>
        <begin position="196"/>
        <end position="303"/>
    </location>
</feature>
<dbReference type="SUPFAM" id="SSF141371">
    <property type="entry name" value="PilZ domain-like"/>
    <property type="match status" value="1"/>
</dbReference>
<dbReference type="Pfam" id="PF07238">
    <property type="entry name" value="PilZ"/>
    <property type="match status" value="1"/>
</dbReference>
<evidence type="ECO:0000313" key="4">
    <source>
        <dbReference type="EMBL" id="ALL66283.1"/>
    </source>
</evidence>
<feature type="domain" description="Type III secretion system flagellar brake protein YcgR PilZN" evidence="3">
    <location>
        <begin position="104"/>
        <end position="187"/>
    </location>
</feature>
<dbReference type="InterPro" id="IPR009926">
    <property type="entry name" value="T3SS_YcgR_PilZN"/>
</dbReference>
<evidence type="ECO:0000256" key="1">
    <source>
        <dbReference type="SAM" id="MobiDB-lite"/>
    </source>
</evidence>
<evidence type="ECO:0000259" key="3">
    <source>
        <dbReference type="Pfam" id="PF12945"/>
    </source>
</evidence>
<sequence>MQNSEDTVDADVSAPVPAARQLSPDAVPVGTPLEFPILDSDGALLFDRGAVVIGADEHRFLFQHFKPQRGDLATANDDGTRAAQAAARPGEAESLALKDMHLTIGALIGVRSQVGMGAPMHPSRIIGFAPNESLFVTPPLVDGKPMPLSVGENVEIVAIASQAVFRFVCTVDSVCQVPFHYLVLSKPGVVRRLRERKSVRVRASLPLRFSIEAQGTGYESLGLVQSVSAMGMSFSAPWTVGEVGKRIRVAFTLRSKDMETPIETTATIRNVQPGSKAGEPATHGIEFDQLNQVEQMALKVYVFDRIDDVIFWTSGPK</sequence>
<feature type="compositionally biased region" description="Low complexity" evidence="1">
    <location>
        <begin position="10"/>
        <end position="19"/>
    </location>
</feature>
<accession>A0A0P0RCN6</accession>
<name>A0A0P0RCN6_9BURK</name>
<dbReference type="Proteomes" id="UP000019146">
    <property type="component" value="Chromosome 2"/>
</dbReference>
<proteinExistence type="predicted"/>
<dbReference type="GO" id="GO:0035438">
    <property type="term" value="F:cyclic-di-GMP binding"/>
    <property type="evidence" value="ECO:0007669"/>
    <property type="project" value="InterPro"/>
</dbReference>
<dbReference type="AlphaFoldDB" id="A0A0P0RCN6"/>
<dbReference type="KEGG" id="bcai:K788_0002803"/>
<evidence type="ECO:0000313" key="5">
    <source>
        <dbReference type="Proteomes" id="UP000019146"/>
    </source>
</evidence>
<dbReference type="EMBL" id="CP012747">
    <property type="protein sequence ID" value="ALL66283.1"/>
    <property type="molecule type" value="Genomic_DNA"/>
</dbReference>
<feature type="region of interest" description="Disordered" evidence="1">
    <location>
        <begin position="1"/>
        <end position="25"/>
    </location>
</feature>
<dbReference type="GeneID" id="69970265"/>
<evidence type="ECO:0000259" key="2">
    <source>
        <dbReference type="Pfam" id="PF07238"/>
    </source>
</evidence>
<protein>
    <submittedName>
        <fullName evidence="4">Pilus assembly protein PilZ</fullName>
    </submittedName>
</protein>
<reference evidence="4 5" key="1">
    <citation type="journal article" date="2014" name="Genome Announc.">
        <title>Draft Genome Sequence of the Haloacid-Degrading Burkholderia caribensis Strain MBA4.</title>
        <authorList>
            <person name="Pan Y."/>
            <person name="Kong K.F."/>
            <person name="Tsang J.S."/>
        </authorList>
    </citation>
    <scope>NUCLEOTIDE SEQUENCE [LARGE SCALE GENOMIC DNA]</scope>
    <source>
        <strain evidence="4 5">MBA4</strain>
    </source>
</reference>
<organism evidence="4 5">
    <name type="scientific">Paraburkholderia caribensis MBA4</name>
    <dbReference type="NCBI Taxonomy" id="1323664"/>
    <lineage>
        <taxon>Bacteria</taxon>
        <taxon>Pseudomonadati</taxon>
        <taxon>Pseudomonadota</taxon>
        <taxon>Betaproteobacteria</taxon>
        <taxon>Burkholderiales</taxon>
        <taxon>Burkholderiaceae</taxon>
        <taxon>Paraburkholderia</taxon>
    </lineage>
</organism>
<gene>
    <name evidence="4" type="ORF">K788_0002803</name>
</gene>
<dbReference type="Pfam" id="PF12945">
    <property type="entry name" value="PilZNR"/>
    <property type="match status" value="1"/>
</dbReference>